<dbReference type="EMBL" id="JARIHO010000010">
    <property type="protein sequence ID" value="KAJ7354487.1"/>
    <property type="molecule type" value="Genomic_DNA"/>
</dbReference>
<organism evidence="2 3">
    <name type="scientific">Mycena albidolilacea</name>
    <dbReference type="NCBI Taxonomy" id="1033008"/>
    <lineage>
        <taxon>Eukaryota</taxon>
        <taxon>Fungi</taxon>
        <taxon>Dikarya</taxon>
        <taxon>Basidiomycota</taxon>
        <taxon>Agaricomycotina</taxon>
        <taxon>Agaricomycetes</taxon>
        <taxon>Agaricomycetidae</taxon>
        <taxon>Agaricales</taxon>
        <taxon>Marasmiineae</taxon>
        <taxon>Mycenaceae</taxon>
        <taxon>Mycena</taxon>
    </lineage>
</organism>
<feature type="compositionally biased region" description="Basic and acidic residues" evidence="1">
    <location>
        <begin position="13"/>
        <end position="31"/>
    </location>
</feature>
<sequence length="360" mass="39797">MLPPVPAFRARDFRQARMAHRDNSRRDEPRRRQQNLRSPGISNRTPACAVRISGERCELGEGYCGNVGEVPIRTHITYTCLLHLGGLPNLHGLHIRHFLDLRVKIRAVASSGRMFAALRELVFFSGAINSITSLSDAINSNALDKIELTFDTLDLITQDWFVQPLADESSSAIKTWPSLIPSLAQKSKTLTKLDLRERVSFHDTPDALDRILPVDWFHPLLSCANLTEVSAGYAPRTTLAGLLPLAQHCPRLESLALVLDATRTDPEILRDGISNCALARLDVVESPLSSPGAVAAFLAAIFPNLQVVSSRQEGNRSHASRLITHESGLLRVGYHLREFFPKNGDSRSNHKPFGPGLMRG</sequence>
<feature type="region of interest" description="Disordered" evidence="1">
    <location>
        <begin position="13"/>
        <end position="43"/>
    </location>
</feature>
<evidence type="ECO:0008006" key="4">
    <source>
        <dbReference type="Google" id="ProtNLM"/>
    </source>
</evidence>
<evidence type="ECO:0000313" key="3">
    <source>
        <dbReference type="Proteomes" id="UP001218218"/>
    </source>
</evidence>
<evidence type="ECO:0000256" key="1">
    <source>
        <dbReference type="SAM" id="MobiDB-lite"/>
    </source>
</evidence>
<accession>A0AAD7ACE8</accession>
<reference evidence="2" key="1">
    <citation type="submission" date="2023-03" db="EMBL/GenBank/DDBJ databases">
        <title>Massive genome expansion in bonnet fungi (Mycena s.s.) driven by repeated elements and novel gene families across ecological guilds.</title>
        <authorList>
            <consortium name="Lawrence Berkeley National Laboratory"/>
            <person name="Harder C.B."/>
            <person name="Miyauchi S."/>
            <person name="Viragh M."/>
            <person name="Kuo A."/>
            <person name="Thoen E."/>
            <person name="Andreopoulos B."/>
            <person name="Lu D."/>
            <person name="Skrede I."/>
            <person name="Drula E."/>
            <person name="Henrissat B."/>
            <person name="Morin E."/>
            <person name="Kohler A."/>
            <person name="Barry K."/>
            <person name="LaButti K."/>
            <person name="Morin E."/>
            <person name="Salamov A."/>
            <person name="Lipzen A."/>
            <person name="Mereny Z."/>
            <person name="Hegedus B."/>
            <person name="Baldrian P."/>
            <person name="Stursova M."/>
            <person name="Weitz H."/>
            <person name="Taylor A."/>
            <person name="Grigoriev I.V."/>
            <person name="Nagy L.G."/>
            <person name="Martin F."/>
            <person name="Kauserud H."/>
        </authorList>
    </citation>
    <scope>NUCLEOTIDE SEQUENCE</scope>
    <source>
        <strain evidence="2">CBHHK002</strain>
    </source>
</reference>
<dbReference type="SUPFAM" id="SSF52047">
    <property type="entry name" value="RNI-like"/>
    <property type="match status" value="1"/>
</dbReference>
<name>A0AAD7ACE8_9AGAR</name>
<evidence type="ECO:0000313" key="2">
    <source>
        <dbReference type="EMBL" id="KAJ7354487.1"/>
    </source>
</evidence>
<dbReference type="AlphaFoldDB" id="A0AAD7ACE8"/>
<dbReference type="Proteomes" id="UP001218218">
    <property type="component" value="Unassembled WGS sequence"/>
</dbReference>
<dbReference type="InterPro" id="IPR032675">
    <property type="entry name" value="LRR_dom_sf"/>
</dbReference>
<proteinExistence type="predicted"/>
<gene>
    <name evidence="2" type="ORF">DFH08DRAFT_854973</name>
</gene>
<protein>
    <recommendedName>
        <fullName evidence="4">F-box protein</fullName>
    </recommendedName>
</protein>
<comment type="caution">
    <text evidence="2">The sequence shown here is derived from an EMBL/GenBank/DDBJ whole genome shotgun (WGS) entry which is preliminary data.</text>
</comment>
<keyword evidence="3" id="KW-1185">Reference proteome</keyword>
<dbReference type="Gene3D" id="3.80.10.10">
    <property type="entry name" value="Ribonuclease Inhibitor"/>
    <property type="match status" value="1"/>
</dbReference>